<evidence type="ECO:0000313" key="1">
    <source>
        <dbReference type="EMBL" id="KAF2904867.1"/>
    </source>
</evidence>
<sequence length="85" mass="9515">MTRETNPLIRKREIENGAQVDPSYHTVAVAKARCYLPGIHVTQTIAEVLLQSLLDIKQNYFSKYLYDNPVFGGIGVVRSITMGTC</sequence>
<gene>
    <name evidence="1" type="ORF">ILUMI_01309</name>
</gene>
<accession>A0A8K0DKD0</accession>
<dbReference type="EMBL" id="VTPC01000660">
    <property type="protein sequence ID" value="KAF2904867.1"/>
    <property type="molecule type" value="Genomic_DNA"/>
</dbReference>
<name>A0A8K0DKD0_IGNLU</name>
<dbReference type="OrthoDB" id="6781340at2759"/>
<keyword evidence="2" id="KW-1185">Reference proteome</keyword>
<organism evidence="1 2">
    <name type="scientific">Ignelater luminosus</name>
    <name type="common">Cucubano</name>
    <name type="synonym">Pyrophorus luminosus</name>
    <dbReference type="NCBI Taxonomy" id="2038154"/>
    <lineage>
        <taxon>Eukaryota</taxon>
        <taxon>Metazoa</taxon>
        <taxon>Ecdysozoa</taxon>
        <taxon>Arthropoda</taxon>
        <taxon>Hexapoda</taxon>
        <taxon>Insecta</taxon>
        <taxon>Pterygota</taxon>
        <taxon>Neoptera</taxon>
        <taxon>Endopterygota</taxon>
        <taxon>Coleoptera</taxon>
        <taxon>Polyphaga</taxon>
        <taxon>Elateriformia</taxon>
        <taxon>Elateroidea</taxon>
        <taxon>Elateridae</taxon>
        <taxon>Agrypninae</taxon>
        <taxon>Pyrophorini</taxon>
        <taxon>Ignelater</taxon>
    </lineage>
</organism>
<protein>
    <submittedName>
        <fullName evidence="1">Uncharacterized protein</fullName>
    </submittedName>
</protein>
<reference evidence="1" key="1">
    <citation type="submission" date="2019-08" db="EMBL/GenBank/DDBJ databases">
        <title>The genome of the North American firefly Photinus pyralis.</title>
        <authorList>
            <consortium name="Photinus pyralis genome working group"/>
            <person name="Fallon T.R."/>
            <person name="Sander Lower S.E."/>
            <person name="Weng J.-K."/>
        </authorList>
    </citation>
    <scope>NUCLEOTIDE SEQUENCE</scope>
    <source>
        <strain evidence="1">TRF0915ILg1</strain>
        <tissue evidence="1">Whole body</tissue>
    </source>
</reference>
<dbReference type="AlphaFoldDB" id="A0A8K0DKD0"/>
<comment type="caution">
    <text evidence="1">The sequence shown here is derived from an EMBL/GenBank/DDBJ whole genome shotgun (WGS) entry which is preliminary data.</text>
</comment>
<evidence type="ECO:0000313" key="2">
    <source>
        <dbReference type="Proteomes" id="UP000801492"/>
    </source>
</evidence>
<proteinExistence type="predicted"/>
<dbReference type="Proteomes" id="UP000801492">
    <property type="component" value="Unassembled WGS sequence"/>
</dbReference>